<evidence type="ECO:0000256" key="1">
    <source>
        <dbReference type="SAM" id="MobiDB-lite"/>
    </source>
</evidence>
<organism evidence="2 3">
    <name type="scientific">Trichoderma ghanense</name>
    <dbReference type="NCBI Taxonomy" id="65468"/>
    <lineage>
        <taxon>Eukaryota</taxon>
        <taxon>Fungi</taxon>
        <taxon>Dikarya</taxon>
        <taxon>Ascomycota</taxon>
        <taxon>Pezizomycotina</taxon>
        <taxon>Sordariomycetes</taxon>
        <taxon>Hypocreomycetidae</taxon>
        <taxon>Hypocreales</taxon>
        <taxon>Hypocreaceae</taxon>
        <taxon>Trichoderma</taxon>
    </lineage>
</organism>
<keyword evidence="3" id="KW-1185">Reference proteome</keyword>
<evidence type="ECO:0000313" key="2">
    <source>
        <dbReference type="EMBL" id="TFB00606.1"/>
    </source>
</evidence>
<dbReference type="GeneID" id="300578993"/>
<dbReference type="SUPFAM" id="SSF47336">
    <property type="entry name" value="ACP-like"/>
    <property type="match status" value="1"/>
</dbReference>
<feature type="region of interest" description="Disordered" evidence="1">
    <location>
        <begin position="1"/>
        <end position="21"/>
    </location>
</feature>
<dbReference type="RefSeq" id="XP_073556807.1">
    <property type="nucleotide sequence ID" value="XM_073704543.1"/>
</dbReference>
<proteinExistence type="predicted"/>
<dbReference type="InterPro" id="IPR036736">
    <property type="entry name" value="ACP-like_sf"/>
</dbReference>
<evidence type="ECO:0000313" key="3">
    <source>
        <dbReference type="Proteomes" id="UP001642720"/>
    </source>
</evidence>
<gene>
    <name evidence="2" type="ORF">CCMA1212_007373</name>
</gene>
<protein>
    <submittedName>
        <fullName evidence="2">Uncharacterized protein</fullName>
    </submittedName>
</protein>
<reference evidence="2 3" key="1">
    <citation type="submission" date="2018-01" db="EMBL/GenBank/DDBJ databases">
        <title>Genome characterization of the sugarcane-associated fungus Trichoderma ghanense CCMA-1212 and their application in lignocelulose bioconversion.</title>
        <authorList>
            <person name="Steindorff A.S."/>
            <person name="Mendes T.D."/>
            <person name="Vilela E.S.D."/>
            <person name="Rodrigues D.S."/>
            <person name="Formighieri E.F."/>
            <person name="Melo I.S."/>
            <person name="Favaro L.C.L."/>
        </authorList>
    </citation>
    <scope>NUCLEOTIDE SEQUENCE [LARGE SCALE GENOMIC DNA]</scope>
    <source>
        <strain evidence="2 3">CCMA-1212</strain>
    </source>
</reference>
<comment type="caution">
    <text evidence="2">The sequence shown here is derived from an EMBL/GenBank/DDBJ whole genome shotgun (WGS) entry which is preliminary data.</text>
</comment>
<dbReference type="EMBL" id="PPTA01000010">
    <property type="protein sequence ID" value="TFB00606.1"/>
    <property type="molecule type" value="Genomic_DNA"/>
</dbReference>
<sequence length="87" mass="9616">MAQAHLQDDSDETSASHAGPEDFGQIMKSVHITPSLLDMPKNLEFMTNQVETCIYSLMSRDVKKLDLGLNLAQLGVGSLVAIEIRNW</sequence>
<name>A0ABY2GY20_9HYPO</name>
<accession>A0ABY2GY20</accession>
<dbReference type="Proteomes" id="UP001642720">
    <property type="component" value="Unassembled WGS sequence"/>
</dbReference>